<dbReference type="OrthoDB" id="9781032at2"/>
<reference evidence="3 4" key="1">
    <citation type="submission" date="2016-10" db="EMBL/GenBank/DDBJ databases">
        <authorList>
            <person name="de Groot N.N."/>
        </authorList>
    </citation>
    <scope>NUCLEOTIDE SEQUENCE [LARGE SCALE GENOMIC DNA]</scope>
    <source>
        <strain evidence="3 4">DSM 16981</strain>
    </source>
</reference>
<dbReference type="STRING" id="349095.SAMN05660299_01591"/>
<sequence length="388" mass="43238">MSLESIMEENLKKHSRAAYCINSKIANDPELSGEEYHACATYVKECRDLGMKVEEHFNGQATAFKASIKRSIHPVMKIALLAEYDALPDIGHGCGHSANGAMSFLAAAAFHDMEDIPVDIDLIGTPDEELRGGKVVMCKQNIFKEYDLAMMVHVSPNETTPNSRFLALSDYRIKFHGQTAHAAAQPWQGRNALNGAMLALHAVDMLRQHVRPETRIGSYIVHGGTASNIVPDYSEVECCIRHTQRKYLDTVIAKVMNCFKGAAIATETTYEVEEWGYAFDDMLWNETATEAVRQVLRDMHIPFQEERDGGSSDIGNVSHQCPAVHIELAMGNTFYPGHSREIADMVKNKNIESTILQGAHIMVKTILRMASDEVVRNSMKKEFSEACQ</sequence>
<dbReference type="AlphaFoldDB" id="A0A1G9WD32"/>
<dbReference type="NCBIfam" id="TIGR01891">
    <property type="entry name" value="amidohydrolases"/>
    <property type="match status" value="1"/>
</dbReference>
<organism evidence="3 4">
    <name type="scientific">Megasphaera paucivorans</name>
    <dbReference type="NCBI Taxonomy" id="349095"/>
    <lineage>
        <taxon>Bacteria</taxon>
        <taxon>Bacillati</taxon>
        <taxon>Bacillota</taxon>
        <taxon>Negativicutes</taxon>
        <taxon>Veillonellales</taxon>
        <taxon>Veillonellaceae</taxon>
        <taxon>Megasphaera</taxon>
    </lineage>
</organism>
<dbReference type="InterPro" id="IPR036264">
    <property type="entry name" value="Bact_exopeptidase_dim_dom"/>
</dbReference>
<dbReference type="PIRSF" id="PIRSF037226">
    <property type="entry name" value="Amidohydrolase_ACY1L2_prd"/>
    <property type="match status" value="1"/>
</dbReference>
<dbReference type="GO" id="GO:0016805">
    <property type="term" value="F:dipeptidase activity"/>
    <property type="evidence" value="ECO:0007669"/>
    <property type="project" value="InterPro"/>
</dbReference>
<dbReference type="SUPFAM" id="SSF53187">
    <property type="entry name" value="Zn-dependent exopeptidases"/>
    <property type="match status" value="1"/>
</dbReference>
<dbReference type="RefSeq" id="WP_091650302.1">
    <property type="nucleotide sequence ID" value="NZ_FNHQ01000014.1"/>
</dbReference>
<dbReference type="EMBL" id="FNHQ01000014">
    <property type="protein sequence ID" value="SDM82173.1"/>
    <property type="molecule type" value="Genomic_DNA"/>
</dbReference>
<dbReference type="Proteomes" id="UP000199309">
    <property type="component" value="Unassembled WGS sequence"/>
</dbReference>
<feature type="domain" description="Peptidase M20 dimerisation" evidence="2">
    <location>
        <begin position="170"/>
        <end position="262"/>
    </location>
</feature>
<evidence type="ECO:0000313" key="3">
    <source>
        <dbReference type="EMBL" id="SDM82173.1"/>
    </source>
</evidence>
<keyword evidence="4" id="KW-1185">Reference proteome</keyword>
<accession>A0A1G9WD32</accession>
<name>A0A1G9WD32_9FIRM</name>
<dbReference type="InterPro" id="IPR017439">
    <property type="entry name" value="Amidohydrolase"/>
</dbReference>
<dbReference type="SUPFAM" id="SSF55031">
    <property type="entry name" value="Bacterial exopeptidase dimerisation domain"/>
    <property type="match status" value="1"/>
</dbReference>
<dbReference type="GO" id="GO:0005737">
    <property type="term" value="C:cytoplasm"/>
    <property type="evidence" value="ECO:0007669"/>
    <property type="project" value="TreeGrafter"/>
</dbReference>
<dbReference type="InterPro" id="IPR017144">
    <property type="entry name" value="Xaa-Arg_dipeptidase"/>
</dbReference>
<dbReference type="Pfam" id="PF07687">
    <property type="entry name" value="M20_dimer"/>
    <property type="match status" value="1"/>
</dbReference>
<dbReference type="InterPro" id="IPR011650">
    <property type="entry name" value="Peptidase_M20_dimer"/>
</dbReference>
<dbReference type="Gene3D" id="3.30.70.360">
    <property type="match status" value="1"/>
</dbReference>
<dbReference type="InterPro" id="IPR052030">
    <property type="entry name" value="Peptidase_M20/M20A_hydrolases"/>
</dbReference>
<evidence type="ECO:0000259" key="2">
    <source>
        <dbReference type="Pfam" id="PF07687"/>
    </source>
</evidence>
<keyword evidence="3" id="KW-0378">Hydrolase</keyword>
<protein>
    <recommendedName>
        <fullName evidence="1">Peptidase M20 domain-containing protein 2</fullName>
    </recommendedName>
</protein>
<evidence type="ECO:0000256" key="1">
    <source>
        <dbReference type="PIRNR" id="PIRNR037226"/>
    </source>
</evidence>
<dbReference type="InterPro" id="IPR002933">
    <property type="entry name" value="Peptidase_M20"/>
</dbReference>
<proteinExistence type="inferred from homology"/>
<dbReference type="Gene3D" id="3.40.630.10">
    <property type="entry name" value="Zn peptidases"/>
    <property type="match status" value="1"/>
</dbReference>
<dbReference type="FunFam" id="3.30.70.360:FF:000004">
    <property type="entry name" value="Peptidase M20 domain-containing protein 2"/>
    <property type="match status" value="1"/>
</dbReference>
<comment type="similarity">
    <text evidence="1">Belongs to the peptidase M20A family.</text>
</comment>
<dbReference type="GO" id="GO:0071713">
    <property type="term" value="F:para-aminobenzoyl-glutamate hydrolase activity"/>
    <property type="evidence" value="ECO:0007669"/>
    <property type="project" value="TreeGrafter"/>
</dbReference>
<evidence type="ECO:0000313" key="4">
    <source>
        <dbReference type="Proteomes" id="UP000199309"/>
    </source>
</evidence>
<gene>
    <name evidence="3" type="ORF">SAMN05660299_01591</name>
</gene>
<dbReference type="Pfam" id="PF01546">
    <property type="entry name" value="Peptidase_M20"/>
    <property type="match status" value="1"/>
</dbReference>
<dbReference type="GO" id="GO:0046657">
    <property type="term" value="P:folic acid catabolic process"/>
    <property type="evidence" value="ECO:0007669"/>
    <property type="project" value="TreeGrafter"/>
</dbReference>
<dbReference type="PANTHER" id="PTHR30575:SF3">
    <property type="entry name" value="PEPTIDASE M20 DIMERISATION DOMAIN-CONTAINING PROTEIN"/>
    <property type="match status" value="1"/>
</dbReference>
<dbReference type="PANTHER" id="PTHR30575">
    <property type="entry name" value="PEPTIDASE M20"/>
    <property type="match status" value="1"/>
</dbReference>